<organism evidence="2 3">
    <name type="scientific">Streptomyces halobius</name>
    <dbReference type="NCBI Taxonomy" id="2879846"/>
    <lineage>
        <taxon>Bacteria</taxon>
        <taxon>Bacillati</taxon>
        <taxon>Actinomycetota</taxon>
        <taxon>Actinomycetes</taxon>
        <taxon>Kitasatosporales</taxon>
        <taxon>Streptomycetaceae</taxon>
        <taxon>Streptomyces</taxon>
    </lineage>
</organism>
<evidence type="ECO:0000313" key="2">
    <source>
        <dbReference type="EMBL" id="UQA96671.1"/>
    </source>
</evidence>
<feature type="transmembrane region" description="Helical" evidence="1">
    <location>
        <begin position="25"/>
        <end position="43"/>
    </location>
</feature>
<dbReference type="EMBL" id="CP086322">
    <property type="protein sequence ID" value="UQA96671.1"/>
    <property type="molecule type" value="Genomic_DNA"/>
</dbReference>
<proteinExistence type="predicted"/>
<keyword evidence="1" id="KW-0472">Membrane</keyword>
<sequence length="67" mass="7421">MKSSALLFCLPQSHPVSLETFNYAPVALLVVLALATVWWAVAGRRSYEIPAHRGGDRELAKLEQEIV</sequence>
<accession>A0ABY4MJU2</accession>
<keyword evidence="1" id="KW-0812">Transmembrane</keyword>
<keyword evidence="1" id="KW-1133">Transmembrane helix</keyword>
<dbReference type="Proteomes" id="UP000830115">
    <property type="component" value="Chromosome"/>
</dbReference>
<reference evidence="2" key="1">
    <citation type="submission" date="2021-10" db="EMBL/GenBank/DDBJ databases">
        <title>Streptomyces nigrumlapis sp.nov.,an antimicrobial producing actinobacterium isolated from Black Gobi rocks.</title>
        <authorList>
            <person name="Wen Y."/>
            <person name="Zhang W."/>
            <person name="Liu X.G."/>
        </authorList>
    </citation>
    <scope>NUCLEOTIDE SEQUENCE</scope>
    <source>
        <strain evidence="2">ST13-2-2</strain>
    </source>
</reference>
<dbReference type="RefSeq" id="WP_248867595.1">
    <property type="nucleotide sequence ID" value="NZ_CP086322.1"/>
</dbReference>
<evidence type="ECO:0000313" key="3">
    <source>
        <dbReference type="Proteomes" id="UP000830115"/>
    </source>
</evidence>
<gene>
    <name evidence="2" type="ORF">K9S39_36675</name>
</gene>
<keyword evidence="3" id="KW-1185">Reference proteome</keyword>
<evidence type="ECO:0000256" key="1">
    <source>
        <dbReference type="SAM" id="Phobius"/>
    </source>
</evidence>
<protein>
    <submittedName>
        <fullName evidence="2">Uncharacterized protein</fullName>
    </submittedName>
</protein>
<name>A0ABY4MJU2_9ACTN</name>